<comment type="similarity">
    <text evidence="1">Belongs to the FldB/FldC dehydratase alpha/beta subunit family.</text>
</comment>
<evidence type="ECO:0000256" key="1">
    <source>
        <dbReference type="ARBA" id="ARBA00005806"/>
    </source>
</evidence>
<proteinExistence type="inferred from homology"/>
<dbReference type="Pfam" id="PF06050">
    <property type="entry name" value="HGD-D"/>
    <property type="match status" value="1"/>
</dbReference>
<name>F7XP14_METZD</name>
<dbReference type="PANTHER" id="PTHR30548:SF1">
    <property type="entry name" value="DEHYDRATASE SUBUNIT MJ0007-RELATED"/>
    <property type="match status" value="1"/>
</dbReference>
<dbReference type="NCBIfam" id="NF040772">
    <property type="entry name" value="double_cubane"/>
    <property type="match status" value="1"/>
</dbReference>
<dbReference type="InterPro" id="IPR047678">
    <property type="entry name" value="YjiM-like"/>
</dbReference>
<dbReference type="GeneID" id="10821937"/>
<organism evidence="2 3">
    <name type="scientific">Methanosalsum zhilinae (strain DSM 4017 / NBRC 107636 / OCM 62 / WeN5)</name>
    <name type="common">Methanohalophilus zhilinae</name>
    <dbReference type="NCBI Taxonomy" id="679901"/>
    <lineage>
        <taxon>Archaea</taxon>
        <taxon>Methanobacteriati</taxon>
        <taxon>Methanobacteriota</taxon>
        <taxon>Stenosarchaea group</taxon>
        <taxon>Methanomicrobia</taxon>
        <taxon>Methanosarcinales</taxon>
        <taxon>Methanosarcinaceae</taxon>
        <taxon>Methanosalsum</taxon>
    </lineage>
</organism>
<protein>
    <submittedName>
        <fullName evidence="2">2-hydroxyglutaryl-CoA dehydratase D-component</fullName>
    </submittedName>
</protein>
<gene>
    <name evidence="2" type="ordered locus">Mzhil_0332</name>
</gene>
<dbReference type="KEGG" id="mzh:Mzhil_0332"/>
<dbReference type="AlphaFoldDB" id="F7XP14"/>
<dbReference type="RefSeq" id="WP_013897647.1">
    <property type="nucleotide sequence ID" value="NC_015676.1"/>
</dbReference>
<reference evidence="2 3" key="1">
    <citation type="submission" date="2010-07" db="EMBL/GenBank/DDBJ databases">
        <title>The complete genome of Methanosalsum zhilinae DSM 4017.</title>
        <authorList>
            <consortium name="US DOE Joint Genome Institute (JGI-PGF)"/>
            <person name="Lucas S."/>
            <person name="Copeland A."/>
            <person name="Lapidus A."/>
            <person name="Glavina del Rio T."/>
            <person name="Dalin E."/>
            <person name="Tice H."/>
            <person name="Bruce D."/>
            <person name="Goodwin L."/>
            <person name="Pitluck S."/>
            <person name="Kyrpides N."/>
            <person name="Mavromatis K."/>
            <person name="Ovchinnikova G."/>
            <person name="Daligault H."/>
            <person name="Detter J.C."/>
            <person name="Han C."/>
            <person name="Tapia R."/>
            <person name="Larimer F."/>
            <person name="Land M."/>
            <person name="Hauser L."/>
            <person name="Markowitz V."/>
            <person name="Cheng J.-F."/>
            <person name="Hugenholtz P."/>
            <person name="Woyke T."/>
            <person name="Wu D."/>
            <person name="Spring S."/>
            <person name="Schueler E."/>
            <person name="Brambilla E."/>
            <person name="Klenk H.-P."/>
            <person name="Eisen J.A."/>
        </authorList>
    </citation>
    <scope>NUCLEOTIDE SEQUENCE [LARGE SCALE GENOMIC DNA]</scope>
    <source>
        <strain evidence="3">DSM 4017 / NBRC 107636 / OCM 62 / WeN5</strain>
    </source>
</reference>
<dbReference type="Proteomes" id="UP000006622">
    <property type="component" value="Chromosome"/>
</dbReference>
<keyword evidence="3" id="KW-1185">Reference proteome</keyword>
<dbReference type="EMBL" id="CP002101">
    <property type="protein sequence ID" value="AEH60208.1"/>
    <property type="molecule type" value="Genomic_DNA"/>
</dbReference>
<dbReference type="Gene3D" id="1.20.1270.370">
    <property type="match status" value="1"/>
</dbReference>
<evidence type="ECO:0000313" key="2">
    <source>
        <dbReference type="EMBL" id="AEH60208.1"/>
    </source>
</evidence>
<dbReference type="Gene3D" id="3.40.50.11900">
    <property type="match status" value="1"/>
</dbReference>
<dbReference type="InterPro" id="IPR010327">
    <property type="entry name" value="FldB/FldC_alpha/beta"/>
</dbReference>
<accession>F7XP14</accession>
<sequence>MNSLKTIEYLKDSYSKRICQLGKGKKSGKKIVGTFCIFVPDEIIFAAGADRVILCGGKNDTISIAEQYLPRNICPLVKSSFGSIVNDGCSGVKSCSHFDMVDLIVAENTCDSKKKMYELLDDYVPIHVIDLPQRPDSPAALNYFLDELDRFKSRMEQLTGNKVTDEQLKKEIKSSNEIRKLFHRLYELRKKDPSPINGTDVLKILQKQYFLSKDELKKSLNMLIDEVEEVDHRNEHMPRIMISGCPMSGGNTKVPEIVESRGGVIVAEESCTGTRSFWDPVDENKDPMLALAQRYIKIPCSCMSPNERRIDHILELAREFRVDGVVYYTLQFCHGYNIEKYKVQQALKDAGIPMLFIETDYSNSDVEQIGVRVDAFMEMIS</sequence>
<dbReference type="STRING" id="679901.Mzhil_0332"/>
<dbReference type="OrthoDB" id="51363at2157"/>
<evidence type="ECO:0000313" key="3">
    <source>
        <dbReference type="Proteomes" id="UP000006622"/>
    </source>
</evidence>
<dbReference type="HOGENOM" id="CLU_053697_1_1_2"/>
<dbReference type="PANTHER" id="PTHR30548">
    <property type="entry name" value="2-HYDROXYGLUTARYL-COA DEHYDRATASE, D-COMPONENT-RELATED"/>
    <property type="match status" value="1"/>
</dbReference>
<dbReference type="Gene3D" id="3.40.50.11890">
    <property type="match status" value="1"/>
</dbReference>